<name>A0A094SD05_9ZZZZ</name>
<protein>
    <submittedName>
        <fullName evidence="1">Uncharacterized protein</fullName>
    </submittedName>
</protein>
<dbReference type="AlphaFoldDB" id="A0A094SD05"/>
<dbReference type="EMBL" id="JNSL01000096">
    <property type="protein sequence ID" value="KGA16003.1"/>
    <property type="molecule type" value="Genomic_DNA"/>
</dbReference>
<reference evidence="1" key="1">
    <citation type="submission" date="2014-06" db="EMBL/GenBank/DDBJ databases">
        <title>Key roles for freshwater Actinobacteria revealed by deep metagenomic sequencing.</title>
        <authorList>
            <person name="Ghai R."/>
            <person name="Mizuno C.M."/>
            <person name="Picazo A."/>
            <person name="Camacho A."/>
            <person name="Rodriguez-Valera F."/>
        </authorList>
    </citation>
    <scope>NUCLEOTIDE SEQUENCE</scope>
</reference>
<evidence type="ECO:0000313" key="1">
    <source>
        <dbReference type="EMBL" id="KGA16003.1"/>
    </source>
</evidence>
<proteinExistence type="predicted"/>
<accession>A0A094SD05</accession>
<comment type="caution">
    <text evidence="1">The sequence shown here is derived from an EMBL/GenBank/DDBJ whole genome shotgun (WGS) entry which is preliminary data.</text>
</comment>
<sequence length="71" mass="7777">MSWTWIYQNEDGSPSPALPAEAVVTPFPTQADAEAYIGQSWEELLAGGVEAVTLYEDDREVYGPMSLKPAE</sequence>
<gene>
    <name evidence="1" type="ORF">GM51_13530</name>
</gene>
<organism evidence="1">
    <name type="scientific">freshwater metagenome</name>
    <dbReference type="NCBI Taxonomy" id="449393"/>
    <lineage>
        <taxon>unclassified sequences</taxon>
        <taxon>metagenomes</taxon>
        <taxon>ecological metagenomes</taxon>
    </lineage>
</organism>